<comment type="caution">
    <text evidence="2">The sequence shown here is derived from an EMBL/GenBank/DDBJ whole genome shotgun (WGS) entry which is preliminary data.</text>
</comment>
<feature type="compositionally biased region" description="Basic and acidic residues" evidence="1">
    <location>
        <begin position="152"/>
        <end position="161"/>
    </location>
</feature>
<feature type="compositionally biased region" description="Basic and acidic residues" evidence="1">
    <location>
        <begin position="92"/>
        <end position="122"/>
    </location>
</feature>
<sequence>MANPLVKGTRVVGKSLVQFGKMLGEETREIAKSTGLQITGETKLQQPSDQSAQAGAPDLYNLPGTHTGFVDEGEIQKLDVARARQLEEEMAQIRRQKEQEKQQNEQAEMVRRQQLEAARPREAPMTASKPSIGKGPGAKGPKKGGLSNVVGRAEKGRNVSQ</sequence>
<reference evidence="2 3" key="1">
    <citation type="journal article" date="2016" name="Nat. Commun.">
        <title>Thousands of microbial genomes shed light on interconnected biogeochemical processes in an aquifer system.</title>
        <authorList>
            <person name="Anantharaman K."/>
            <person name="Brown C.T."/>
            <person name="Hug L.A."/>
            <person name="Sharon I."/>
            <person name="Castelle C.J."/>
            <person name="Probst A.J."/>
            <person name="Thomas B.C."/>
            <person name="Singh A."/>
            <person name="Wilkins M.J."/>
            <person name="Karaoz U."/>
            <person name="Brodie E.L."/>
            <person name="Williams K.H."/>
            <person name="Hubbard S.S."/>
            <person name="Banfield J.F."/>
        </authorList>
    </citation>
    <scope>NUCLEOTIDE SEQUENCE [LARGE SCALE GENOMIC DNA]</scope>
</reference>
<feature type="region of interest" description="Disordered" evidence="1">
    <location>
        <begin position="92"/>
        <end position="161"/>
    </location>
</feature>
<proteinExistence type="predicted"/>
<name>A0A1F8AUU6_9BACT</name>
<accession>A0A1F8AUU6</accession>
<dbReference type="EMBL" id="MGGW01000002">
    <property type="protein sequence ID" value="OGM55501.1"/>
    <property type="molecule type" value="Genomic_DNA"/>
</dbReference>
<feature type="region of interest" description="Disordered" evidence="1">
    <location>
        <begin position="37"/>
        <end position="67"/>
    </location>
</feature>
<evidence type="ECO:0000313" key="2">
    <source>
        <dbReference type="EMBL" id="OGM55501.1"/>
    </source>
</evidence>
<dbReference type="AlphaFoldDB" id="A0A1F8AUU6"/>
<feature type="compositionally biased region" description="Polar residues" evidence="1">
    <location>
        <begin position="37"/>
        <end position="53"/>
    </location>
</feature>
<dbReference type="Proteomes" id="UP000178603">
    <property type="component" value="Unassembled WGS sequence"/>
</dbReference>
<evidence type="ECO:0000313" key="3">
    <source>
        <dbReference type="Proteomes" id="UP000178603"/>
    </source>
</evidence>
<evidence type="ECO:0000256" key="1">
    <source>
        <dbReference type="SAM" id="MobiDB-lite"/>
    </source>
</evidence>
<gene>
    <name evidence="2" type="ORF">A3E44_01100</name>
</gene>
<protein>
    <submittedName>
        <fullName evidence="2">Uncharacterized protein</fullName>
    </submittedName>
</protein>
<organism evidence="2 3">
    <name type="scientific">Candidatus Woesebacteria bacterium RIFCSPHIGHO2_12_FULL_41_24</name>
    <dbReference type="NCBI Taxonomy" id="1802510"/>
    <lineage>
        <taxon>Bacteria</taxon>
        <taxon>Candidatus Woeseibacteriota</taxon>
    </lineage>
</organism>